<dbReference type="NCBIfam" id="TIGR00422">
    <property type="entry name" value="valS"/>
    <property type="match status" value="1"/>
</dbReference>
<dbReference type="Proteomes" id="UP000231019">
    <property type="component" value="Unassembled WGS sequence"/>
</dbReference>
<comment type="function">
    <text evidence="12">Catalyzes the attachment of valine to tRNA(Val). As ValRS can inadvertently accommodate and process structurally similar amino acids such as threonine, to avoid such errors, it has a 'posttransfer' editing activity that hydrolyzes mischarged Thr-tRNA(Val) in a tRNA-dependent manner.</text>
</comment>
<dbReference type="InterPro" id="IPR009080">
    <property type="entry name" value="tRNAsynth_Ia_anticodon-bd"/>
</dbReference>
<dbReference type="Gene3D" id="1.10.730.10">
    <property type="entry name" value="Isoleucyl-tRNA Synthetase, Domain 1"/>
    <property type="match status" value="1"/>
</dbReference>
<evidence type="ECO:0000256" key="9">
    <source>
        <dbReference type="ARBA" id="ARBA00023146"/>
    </source>
</evidence>
<evidence type="ECO:0000256" key="6">
    <source>
        <dbReference type="ARBA" id="ARBA00022840"/>
    </source>
</evidence>
<comment type="caution">
    <text evidence="12">Lacks conserved residue(s) required for the propagation of feature annotation.</text>
</comment>
<keyword evidence="6 12" id="KW-0067">ATP-binding</keyword>
<dbReference type="PANTHER" id="PTHR11946:SF93">
    <property type="entry name" value="VALINE--TRNA LIGASE, CHLOROPLASTIC_MITOCHONDRIAL 2"/>
    <property type="match status" value="1"/>
</dbReference>
<evidence type="ECO:0000256" key="8">
    <source>
        <dbReference type="ARBA" id="ARBA00023054"/>
    </source>
</evidence>
<dbReference type="GO" id="GO:0004832">
    <property type="term" value="F:valine-tRNA ligase activity"/>
    <property type="evidence" value="ECO:0007669"/>
    <property type="project" value="UniProtKB-UniRule"/>
</dbReference>
<accession>A0A2M7G4J5</accession>
<proteinExistence type="inferred from homology"/>
<dbReference type="GO" id="GO:0005524">
    <property type="term" value="F:ATP binding"/>
    <property type="evidence" value="ECO:0007669"/>
    <property type="project" value="UniProtKB-UniRule"/>
</dbReference>
<dbReference type="SUPFAM" id="SSF47323">
    <property type="entry name" value="Anticodon-binding domain of a subclass of class I aminoacyl-tRNA synthetases"/>
    <property type="match status" value="1"/>
</dbReference>
<gene>
    <name evidence="12" type="primary">valS</name>
    <name evidence="16" type="ORF">COW36_10990</name>
</gene>
<name>A0A2M7G4J5_9BACT</name>
<evidence type="ECO:0000259" key="13">
    <source>
        <dbReference type="Pfam" id="PF00133"/>
    </source>
</evidence>
<feature type="binding site" evidence="12">
    <location>
        <position position="531"/>
    </location>
    <ligand>
        <name>ATP</name>
        <dbReference type="ChEBI" id="CHEBI:30616"/>
    </ligand>
</feature>
<dbReference type="NCBIfam" id="NF004349">
    <property type="entry name" value="PRK05729.1"/>
    <property type="match status" value="1"/>
</dbReference>
<dbReference type="Gene3D" id="1.10.287.380">
    <property type="entry name" value="Valyl-tRNA synthetase, C-terminal domain"/>
    <property type="match status" value="1"/>
</dbReference>
<evidence type="ECO:0000313" key="16">
    <source>
        <dbReference type="EMBL" id="PIW16800.1"/>
    </source>
</evidence>
<dbReference type="Gene3D" id="3.40.50.620">
    <property type="entry name" value="HUPs"/>
    <property type="match status" value="2"/>
</dbReference>
<evidence type="ECO:0000256" key="7">
    <source>
        <dbReference type="ARBA" id="ARBA00022917"/>
    </source>
</evidence>
<evidence type="ECO:0000313" key="17">
    <source>
        <dbReference type="Proteomes" id="UP000231019"/>
    </source>
</evidence>
<dbReference type="InterPro" id="IPR014729">
    <property type="entry name" value="Rossmann-like_a/b/a_fold"/>
</dbReference>
<organism evidence="16 17">
    <name type="scientific">bacterium (Candidatus Blackallbacteria) CG17_big_fil_post_rev_8_21_14_2_50_48_46</name>
    <dbReference type="NCBI Taxonomy" id="2014261"/>
    <lineage>
        <taxon>Bacteria</taxon>
        <taxon>Candidatus Blackallbacteria</taxon>
    </lineage>
</organism>
<evidence type="ECO:0000256" key="10">
    <source>
        <dbReference type="ARBA" id="ARBA00047552"/>
    </source>
</evidence>
<dbReference type="GO" id="GO:0002161">
    <property type="term" value="F:aminoacyl-tRNA deacylase activity"/>
    <property type="evidence" value="ECO:0007669"/>
    <property type="project" value="InterPro"/>
</dbReference>
<evidence type="ECO:0000256" key="1">
    <source>
        <dbReference type="ARBA" id="ARBA00004496"/>
    </source>
</evidence>
<dbReference type="GO" id="GO:0006438">
    <property type="term" value="P:valyl-tRNA aminoacylation"/>
    <property type="evidence" value="ECO:0007669"/>
    <property type="project" value="UniProtKB-UniRule"/>
</dbReference>
<comment type="subcellular location">
    <subcellularLocation>
        <location evidence="1 12">Cytoplasm</location>
    </subcellularLocation>
</comment>
<feature type="domain" description="Aminoacyl-tRNA synthetase class Ia" evidence="13">
    <location>
        <begin position="19"/>
        <end position="567"/>
    </location>
</feature>
<dbReference type="CDD" id="cd00817">
    <property type="entry name" value="ValRS_core"/>
    <property type="match status" value="1"/>
</dbReference>
<dbReference type="InterPro" id="IPR002300">
    <property type="entry name" value="aa-tRNA-synth_Ia"/>
</dbReference>
<dbReference type="InterPro" id="IPR010978">
    <property type="entry name" value="tRNA-bd_arm"/>
</dbReference>
<dbReference type="Pfam" id="PF10458">
    <property type="entry name" value="Val_tRNA-synt_C"/>
    <property type="match status" value="1"/>
</dbReference>
<dbReference type="CDD" id="cd07962">
    <property type="entry name" value="Anticodon_Ia_Val"/>
    <property type="match status" value="1"/>
</dbReference>
<dbReference type="HAMAP" id="MF_02004">
    <property type="entry name" value="Val_tRNA_synth_type1"/>
    <property type="match status" value="1"/>
</dbReference>
<keyword evidence="3 12" id="KW-0963">Cytoplasm</keyword>
<evidence type="ECO:0000259" key="15">
    <source>
        <dbReference type="Pfam" id="PF10458"/>
    </source>
</evidence>
<keyword evidence="7 12" id="KW-0648">Protein biosynthesis</keyword>
<dbReference type="PANTHER" id="PTHR11946">
    <property type="entry name" value="VALYL-TRNA SYNTHETASES"/>
    <property type="match status" value="1"/>
</dbReference>
<keyword evidence="4 12" id="KW-0436">Ligase</keyword>
<evidence type="ECO:0000259" key="14">
    <source>
        <dbReference type="Pfam" id="PF08264"/>
    </source>
</evidence>
<comment type="domain">
    <text evidence="12">ValRS has two distinct active sites: one for aminoacylation and one for editing. The misactivated threonine is translocated from the active site to the editing site.</text>
</comment>
<dbReference type="Pfam" id="PF08264">
    <property type="entry name" value="Anticodon_1"/>
    <property type="match status" value="1"/>
</dbReference>
<comment type="domain">
    <text evidence="12">The C-terminal coiled-coil domain is crucial for aminoacylation activity.</text>
</comment>
<dbReference type="Pfam" id="PF00133">
    <property type="entry name" value="tRNA-synt_1"/>
    <property type="match status" value="1"/>
</dbReference>
<feature type="domain" description="Methionyl/Valyl/Leucyl/Isoleucyl-tRNA synthetase anticodon-binding" evidence="14">
    <location>
        <begin position="611"/>
        <end position="762"/>
    </location>
</feature>
<dbReference type="AlphaFoldDB" id="A0A2M7G4J5"/>
<dbReference type="Gene3D" id="3.90.740.10">
    <property type="entry name" value="Valyl/Leucyl/Isoleucyl-tRNA synthetase, editing domain"/>
    <property type="match status" value="1"/>
</dbReference>
<dbReference type="GO" id="GO:0005829">
    <property type="term" value="C:cytosol"/>
    <property type="evidence" value="ECO:0007669"/>
    <property type="project" value="TreeGrafter"/>
</dbReference>
<dbReference type="InterPro" id="IPR002303">
    <property type="entry name" value="Valyl-tRNA_ligase"/>
</dbReference>
<dbReference type="SUPFAM" id="SSF52374">
    <property type="entry name" value="Nucleotidylyl transferase"/>
    <property type="match status" value="1"/>
</dbReference>
<evidence type="ECO:0000256" key="4">
    <source>
        <dbReference type="ARBA" id="ARBA00022598"/>
    </source>
</evidence>
<evidence type="ECO:0000256" key="2">
    <source>
        <dbReference type="ARBA" id="ARBA00011245"/>
    </source>
</evidence>
<evidence type="ECO:0000256" key="5">
    <source>
        <dbReference type="ARBA" id="ARBA00022741"/>
    </source>
</evidence>
<evidence type="ECO:0000256" key="11">
    <source>
        <dbReference type="ARBA" id="ARBA00060830"/>
    </source>
</evidence>
<evidence type="ECO:0000256" key="3">
    <source>
        <dbReference type="ARBA" id="ARBA00022490"/>
    </source>
</evidence>
<dbReference type="FunFam" id="3.40.50.620:FF:000032">
    <property type="entry name" value="Valine--tRNA ligase"/>
    <property type="match status" value="1"/>
</dbReference>
<dbReference type="EMBL" id="PFFQ01000034">
    <property type="protein sequence ID" value="PIW16800.1"/>
    <property type="molecule type" value="Genomic_DNA"/>
</dbReference>
<dbReference type="InterPro" id="IPR037118">
    <property type="entry name" value="Val-tRNA_synth_C_sf"/>
</dbReference>
<keyword evidence="5 12" id="KW-0547">Nucleotide-binding</keyword>
<reference evidence="16 17" key="1">
    <citation type="submission" date="2017-09" db="EMBL/GenBank/DDBJ databases">
        <title>Depth-based differentiation of microbial function through sediment-hosted aquifers and enrichment of novel symbionts in the deep terrestrial subsurface.</title>
        <authorList>
            <person name="Probst A.J."/>
            <person name="Ladd B."/>
            <person name="Jarett J.K."/>
            <person name="Geller-Mcgrath D.E."/>
            <person name="Sieber C.M."/>
            <person name="Emerson J.B."/>
            <person name="Anantharaman K."/>
            <person name="Thomas B.C."/>
            <person name="Malmstrom R."/>
            <person name="Stieglmeier M."/>
            <person name="Klingl A."/>
            <person name="Woyke T."/>
            <person name="Ryan C.M."/>
            <person name="Banfield J.F."/>
        </authorList>
    </citation>
    <scope>NUCLEOTIDE SEQUENCE [LARGE SCALE GENOMIC DNA]</scope>
    <source>
        <strain evidence="16">CG17_big_fil_post_rev_8_21_14_2_50_48_46</strain>
    </source>
</reference>
<dbReference type="SUPFAM" id="SSF46589">
    <property type="entry name" value="tRNA-binding arm"/>
    <property type="match status" value="1"/>
</dbReference>
<dbReference type="InterPro" id="IPR013155">
    <property type="entry name" value="M/V/L/I-tRNA-synth_anticd-bd"/>
</dbReference>
<comment type="caution">
    <text evidence="16">The sequence shown here is derived from an EMBL/GenBank/DDBJ whole genome shotgun (WGS) entry which is preliminary data.</text>
</comment>
<dbReference type="InterPro" id="IPR033705">
    <property type="entry name" value="Anticodon_Ia_Val"/>
</dbReference>
<sequence length="886" mass="101927">MTSMNLPTRFDFSSVEAKWNKIWEEKGYFHPEVNPEQKPYTIAFPPPNVTGVLHMGHACNATLQDVLIRSRRMQGCNTLWMLGTDHAGIATQIMVERKIKKELGKTRHDLGRTEFLKHVWAWKEEHGNQIINQMRRLGASGDYDRARFTMDEGYSRAIRKVFVEWYQQGLIYRGERLVNWDPVGQTVLSDLEIEQKEENGQLFHIRYPLSSNPEEFLTVATTRPETLVGDMAVAVHPKDERYRHLLGQTVNLPLTDRKIPIIADEMVEFDFGSGAVKITPAHDFNDWDCGQRHQLPLLQVIGQDAKMNENAPEKYQGLPREEARKAMVADLEALGLLEKIDAHVYMPSRSERSGAIIEPLPMVQWWVNMKPLAAPAIEAIKNQEVRYTPDRWSRITVEWLENIRDWCISRQLWWGHQIPVWYDAEGQIAYVGMEDPSPEEMAAKGLTRDEDVLDTWFSSALWTFATLGWPDQTPELKQFHPTAVLSTAREILYLWVARMIFCSLHFLGEIPFKDVLVHATILTKDGKRMSKSKGTGLDPLQMLDKYGADACRFWLAEAAMSGQDVRFSDEKLENGQHFVTKIWNASRFVLMNLEDYDPQYSLDFSQLELADRWILSRLRQTAESVSQALQSHYLTQATKDLYSFFWTEFCDWYLEIAKPRLQNEDRKQVQAILVMCLDASLRMLHPFMPFVTEELWTEGLKPICPNLPDSHLINAPWIEPESLPAADAEAEEKIGLIMETIRVIRNLRMEVGVPANKEAETVVLISDSEAHRQLLSENQLVLGRMGKVQSIQVQLEAVEIPQSAHGVSQGVQVILPLAGLIDLEKEKERLQKEIQKHEKDIKALSARLENPNFRSRAPEDVVQEVETQLSTLRFQQQTLQERLSQL</sequence>
<dbReference type="EC" id="6.1.1.9" evidence="12"/>
<keyword evidence="8 12" id="KW-0175">Coiled coil</keyword>
<dbReference type="PROSITE" id="PS00178">
    <property type="entry name" value="AA_TRNA_LIGASE_I"/>
    <property type="match status" value="1"/>
</dbReference>
<dbReference type="InterPro" id="IPR009008">
    <property type="entry name" value="Val/Leu/Ile-tRNA-synth_edit"/>
</dbReference>
<feature type="coiled-coil region" evidence="12">
    <location>
        <begin position="820"/>
        <end position="882"/>
    </location>
</feature>
<feature type="short sequence motif" description="'HIGH' region" evidence="12">
    <location>
        <begin position="47"/>
        <end position="57"/>
    </location>
</feature>
<protein>
    <recommendedName>
        <fullName evidence="12">Valine--tRNA ligase</fullName>
        <ecNumber evidence="12">6.1.1.9</ecNumber>
    </recommendedName>
    <alternativeName>
        <fullName evidence="12">Valyl-tRNA synthetase</fullName>
        <shortName evidence="12">ValRS</shortName>
    </alternativeName>
</protein>
<comment type="similarity">
    <text evidence="11 12">Belongs to the class-I aminoacyl-tRNA synthetase family. ValS type 1 subfamily.</text>
</comment>
<evidence type="ECO:0000256" key="12">
    <source>
        <dbReference type="HAMAP-Rule" id="MF_02004"/>
    </source>
</evidence>
<comment type="catalytic activity">
    <reaction evidence="10 12">
        <text>tRNA(Val) + L-valine + ATP = L-valyl-tRNA(Val) + AMP + diphosphate</text>
        <dbReference type="Rhea" id="RHEA:10704"/>
        <dbReference type="Rhea" id="RHEA-COMP:9672"/>
        <dbReference type="Rhea" id="RHEA-COMP:9708"/>
        <dbReference type="ChEBI" id="CHEBI:30616"/>
        <dbReference type="ChEBI" id="CHEBI:33019"/>
        <dbReference type="ChEBI" id="CHEBI:57762"/>
        <dbReference type="ChEBI" id="CHEBI:78442"/>
        <dbReference type="ChEBI" id="CHEBI:78537"/>
        <dbReference type="ChEBI" id="CHEBI:456215"/>
        <dbReference type="EC" id="6.1.1.9"/>
    </reaction>
</comment>
<dbReference type="InterPro" id="IPR001412">
    <property type="entry name" value="aa-tRNA-synth_I_CS"/>
</dbReference>
<dbReference type="FunFam" id="1.10.287.380:FF:000001">
    <property type="entry name" value="Valine--tRNA ligase"/>
    <property type="match status" value="1"/>
</dbReference>
<dbReference type="InterPro" id="IPR019499">
    <property type="entry name" value="Val-tRNA_synth_tRNA-bd"/>
</dbReference>
<feature type="domain" description="Valyl-tRNA synthetase tRNA-binding arm" evidence="15">
    <location>
        <begin position="822"/>
        <end position="886"/>
    </location>
</feature>
<dbReference type="SUPFAM" id="SSF50677">
    <property type="entry name" value="ValRS/IleRS/LeuRS editing domain"/>
    <property type="match status" value="1"/>
</dbReference>
<comment type="subunit">
    <text evidence="2 12">Monomer.</text>
</comment>
<keyword evidence="9 12" id="KW-0030">Aminoacyl-tRNA synthetase</keyword>
<dbReference type="PRINTS" id="PR00986">
    <property type="entry name" value="TRNASYNTHVAL"/>
</dbReference>